<accession>A0A9Q4JF15</accession>
<gene>
    <name evidence="1" type="ORF">O1433_07630</name>
</gene>
<dbReference type="AlphaFoldDB" id="A0A9Q4JF15"/>
<proteinExistence type="predicted"/>
<dbReference type="Proteomes" id="UP001079672">
    <property type="component" value="Unassembled WGS sequence"/>
</dbReference>
<dbReference type="EMBL" id="JAPTZU010000003">
    <property type="protein sequence ID" value="MCZ2687369.1"/>
    <property type="molecule type" value="Genomic_DNA"/>
</dbReference>
<sequence length="340" mass="39526">MKKRLRVRGILWGILLITVSSCIESDRIMHYAQFEHTINLKSDRIQVPSVLLYPRSLVLCDSNLIVFNEKMDTMFQCFHLPDLTFQYSFGTQGQGPNDFVLPSITPVKYQKNGFVMLDGINLKHISVEKDKATVQTSTLNYGFNCFNDLISISDSSYCCNGGFENEKEFRFLYPDGNHESWGEYPETEERFGSVLGRNQAYIKMTVAKPDKSCFVSFYQHIRRFRIYGQDGKLKRDVILDLFPGQECPEVDDNMRLIHPICVYTTDNYIYTLNLDMTTEDVEDRKTTPNIQVFDWEGKPLIQYKLDCFINTFAVDEVAHKIYGVFVEDEDHIYVFNLPQL</sequence>
<dbReference type="PROSITE" id="PS51257">
    <property type="entry name" value="PROKAR_LIPOPROTEIN"/>
    <property type="match status" value="1"/>
</dbReference>
<comment type="caution">
    <text evidence="1">The sequence shown here is derived from an EMBL/GenBank/DDBJ whole genome shotgun (WGS) entry which is preliminary data.</text>
</comment>
<dbReference type="Pfam" id="PF15869">
    <property type="entry name" value="TolB_like"/>
    <property type="match status" value="2"/>
</dbReference>
<name>A0A9Q4JF15_BACFG</name>
<evidence type="ECO:0000313" key="1">
    <source>
        <dbReference type="EMBL" id="MCZ2687369.1"/>
    </source>
</evidence>
<protein>
    <submittedName>
        <fullName evidence="1">BF3164 family lipoprotein</fullName>
    </submittedName>
</protein>
<reference evidence="1" key="1">
    <citation type="submission" date="2022-12" db="EMBL/GenBank/DDBJ databases">
        <title>Development of a Multilocus Sequence Typing Scheme for Bacteroides fragilis Based on Whole Genome Sequencing Data and Clinical Application.</title>
        <authorList>
            <person name="Nielsen F.D."/>
            <person name="Justesen U.S."/>
        </authorList>
    </citation>
    <scope>NUCLEOTIDE SEQUENCE</scope>
    <source>
        <strain evidence="1">BF_AM_ODE_DK_2015_4</strain>
    </source>
</reference>
<organism evidence="1 2">
    <name type="scientific">Bacteroides fragilis</name>
    <dbReference type="NCBI Taxonomy" id="817"/>
    <lineage>
        <taxon>Bacteria</taxon>
        <taxon>Pseudomonadati</taxon>
        <taxon>Bacteroidota</taxon>
        <taxon>Bacteroidia</taxon>
        <taxon>Bacteroidales</taxon>
        <taxon>Bacteroidaceae</taxon>
        <taxon>Bacteroides</taxon>
    </lineage>
</organism>
<keyword evidence="1" id="KW-0449">Lipoprotein</keyword>
<evidence type="ECO:0000313" key="2">
    <source>
        <dbReference type="Proteomes" id="UP001079672"/>
    </source>
</evidence>